<gene>
    <name evidence="1" type="ORF">NCTC13834_02679</name>
</gene>
<dbReference type="AlphaFoldDB" id="A0A380GP91"/>
<dbReference type="RefSeq" id="WP_255312549.1">
    <property type="nucleotide sequence ID" value="NZ_UHDS01000001.1"/>
</dbReference>
<dbReference type="Proteomes" id="UP000254412">
    <property type="component" value="Unassembled WGS sequence"/>
</dbReference>
<evidence type="ECO:0000313" key="1">
    <source>
        <dbReference type="EMBL" id="SUM56271.1"/>
    </source>
</evidence>
<name>A0A380GP91_9STAP</name>
<accession>A0A380GP91</accession>
<dbReference type="EMBL" id="UHDS01000001">
    <property type="protein sequence ID" value="SUM56271.1"/>
    <property type="molecule type" value="Genomic_DNA"/>
</dbReference>
<sequence length="169" mass="19779">MHIKIHGLTEMAWTLYFNNKIQKWLSIFDIVSASGLKVTSPNYNIILKRIKLWSLRPHYSVLINNQAIGRLEMIKILKGGIKQQTSYAFFDNKTTYLFNNPYLSTETTISNKEGTKIFSARRSFLDLGKNLFTQRRGEQHRLIMESSTPHPKELWVALYIQVMINKQKK</sequence>
<evidence type="ECO:0000313" key="2">
    <source>
        <dbReference type="Proteomes" id="UP000254412"/>
    </source>
</evidence>
<organism evidence="1 2">
    <name type="scientific">Staphylococcus nepalensis</name>
    <dbReference type="NCBI Taxonomy" id="214473"/>
    <lineage>
        <taxon>Bacteria</taxon>
        <taxon>Bacillati</taxon>
        <taxon>Bacillota</taxon>
        <taxon>Bacilli</taxon>
        <taxon>Bacillales</taxon>
        <taxon>Staphylococcaceae</taxon>
        <taxon>Staphylococcus</taxon>
    </lineage>
</organism>
<proteinExistence type="predicted"/>
<protein>
    <submittedName>
        <fullName evidence="1">Uncharacterized protein</fullName>
    </submittedName>
</protein>
<reference evidence="1 2" key="1">
    <citation type="submission" date="2018-06" db="EMBL/GenBank/DDBJ databases">
        <authorList>
            <consortium name="Pathogen Informatics"/>
            <person name="Doyle S."/>
        </authorList>
    </citation>
    <scope>NUCLEOTIDE SEQUENCE [LARGE SCALE GENOMIC DNA]</scope>
    <source>
        <strain evidence="1 2">NCTC13834</strain>
    </source>
</reference>